<proteinExistence type="predicted"/>
<dbReference type="Proteomes" id="UP000499080">
    <property type="component" value="Unassembled WGS sequence"/>
</dbReference>
<accession>A0A4Y2H5V1</accession>
<name>A0A4Y2H5V1_ARAVE</name>
<protein>
    <recommendedName>
        <fullName evidence="3">DUF4817 domain-containing protein</fullName>
    </recommendedName>
</protein>
<dbReference type="EMBL" id="BGPR01001744">
    <property type="protein sequence ID" value="GBM60907.1"/>
    <property type="molecule type" value="Genomic_DNA"/>
</dbReference>
<organism evidence="1 2">
    <name type="scientific">Araneus ventricosus</name>
    <name type="common">Orbweaver spider</name>
    <name type="synonym">Epeira ventricosa</name>
    <dbReference type="NCBI Taxonomy" id="182803"/>
    <lineage>
        <taxon>Eukaryota</taxon>
        <taxon>Metazoa</taxon>
        <taxon>Ecdysozoa</taxon>
        <taxon>Arthropoda</taxon>
        <taxon>Chelicerata</taxon>
        <taxon>Arachnida</taxon>
        <taxon>Araneae</taxon>
        <taxon>Araneomorphae</taxon>
        <taxon>Entelegynae</taxon>
        <taxon>Araneoidea</taxon>
        <taxon>Araneidae</taxon>
        <taxon>Araneus</taxon>
    </lineage>
</organism>
<keyword evidence="2" id="KW-1185">Reference proteome</keyword>
<evidence type="ECO:0000313" key="1">
    <source>
        <dbReference type="EMBL" id="GBM60907.1"/>
    </source>
</evidence>
<gene>
    <name evidence="1" type="ORF">AVEN_235168_1</name>
</gene>
<comment type="caution">
    <text evidence="1">The sequence shown here is derived from an EMBL/GenBank/DDBJ whole genome shotgun (WGS) entry which is preliminary data.</text>
</comment>
<reference evidence="1 2" key="1">
    <citation type="journal article" date="2019" name="Sci. Rep.">
        <title>Orb-weaving spider Araneus ventricosus genome elucidates the spidroin gene catalogue.</title>
        <authorList>
            <person name="Kono N."/>
            <person name="Nakamura H."/>
            <person name="Ohtoshi R."/>
            <person name="Moran D.A.P."/>
            <person name="Shinohara A."/>
            <person name="Yoshida Y."/>
            <person name="Fujiwara M."/>
            <person name="Mori M."/>
            <person name="Tomita M."/>
            <person name="Arakawa K."/>
        </authorList>
    </citation>
    <scope>NUCLEOTIDE SEQUENCE [LARGE SCALE GENOMIC DNA]</scope>
</reference>
<dbReference type="Gene3D" id="3.30.420.10">
    <property type="entry name" value="Ribonuclease H-like superfamily/Ribonuclease H"/>
    <property type="match status" value="1"/>
</dbReference>
<dbReference type="PANTHER" id="PTHR47326">
    <property type="entry name" value="TRANSPOSABLE ELEMENT TC3 TRANSPOSASE-LIKE PROTEIN"/>
    <property type="match status" value="1"/>
</dbReference>
<dbReference type="AlphaFoldDB" id="A0A4Y2H5V1"/>
<dbReference type="GO" id="GO:0003676">
    <property type="term" value="F:nucleic acid binding"/>
    <property type="evidence" value="ECO:0007669"/>
    <property type="project" value="InterPro"/>
</dbReference>
<evidence type="ECO:0000313" key="2">
    <source>
        <dbReference type="Proteomes" id="UP000499080"/>
    </source>
</evidence>
<evidence type="ECO:0008006" key="3">
    <source>
        <dbReference type="Google" id="ProtNLM"/>
    </source>
</evidence>
<dbReference type="InterPro" id="IPR036397">
    <property type="entry name" value="RNaseH_sf"/>
</dbReference>
<sequence>MTLSLKDRALLVKLFNKSGYCAAIALKKFRTLKGLRIGSGPMAAFGLKKMIDKFEESGLCGRGRKAIASTSVEDVAAELQEASSSALGTCSARGISRTSDMPVSTVRKILRNILQCYLFKIMQVQELVPSDLPKREAFALQFLARMEVDNAWPWNILWTDEAHFHLQGSVNTQSCRIWARENPFQMQPLPLHSQKVTVWYGFTVAFIVGPLFFEEIGPSCPVACTVNATRYESLLQNRFIPALQQCGCVDSKTFMQDGAPPHIATPVKQLLNLHFGNDRIISRHFPTAWPPRSPDLNPCDFWLWGYLKDVVYEGPIANLAELKNTITQHIHNITTETLQYVVEHAVLRFQLIGGNGGQHIENFLSKSKPTSFS</sequence>
<dbReference type="PANTHER" id="PTHR47326:SF1">
    <property type="entry name" value="HTH PSQ-TYPE DOMAIN-CONTAINING PROTEIN"/>
    <property type="match status" value="1"/>
</dbReference>